<dbReference type="InParanoid" id="I2GVN4"/>
<evidence type="ECO:0000313" key="11">
    <source>
        <dbReference type="EMBL" id="CCH58186.1"/>
    </source>
</evidence>
<keyword evidence="6" id="KW-0276">Fatty acid metabolism</keyword>
<dbReference type="AlphaFoldDB" id="I2GVN4"/>
<evidence type="ECO:0000313" key="12">
    <source>
        <dbReference type="Proteomes" id="UP000002866"/>
    </source>
</evidence>
<dbReference type="EC" id="3.1.2.22" evidence="2"/>
<evidence type="ECO:0000259" key="10">
    <source>
        <dbReference type="Pfam" id="PF02230"/>
    </source>
</evidence>
<comment type="catalytic activity">
    <reaction evidence="9">
        <text>S-hexadecanoyl-L-cysteinyl-[protein] + H2O = L-cysteinyl-[protein] + hexadecanoate + H(+)</text>
        <dbReference type="Rhea" id="RHEA:19233"/>
        <dbReference type="Rhea" id="RHEA-COMP:10131"/>
        <dbReference type="Rhea" id="RHEA-COMP:11032"/>
        <dbReference type="ChEBI" id="CHEBI:7896"/>
        <dbReference type="ChEBI" id="CHEBI:15377"/>
        <dbReference type="ChEBI" id="CHEBI:15378"/>
        <dbReference type="ChEBI" id="CHEBI:29950"/>
        <dbReference type="ChEBI" id="CHEBI:74151"/>
        <dbReference type="EC" id="3.1.2.22"/>
    </reaction>
</comment>
<dbReference type="GO" id="GO:0006631">
    <property type="term" value="P:fatty acid metabolic process"/>
    <property type="evidence" value="ECO:0007669"/>
    <property type="project" value="UniProtKB-KW"/>
</dbReference>
<name>I2GVN4_HENB6</name>
<comment type="similarity">
    <text evidence="1">Belongs to the AB hydrolase superfamily. AB hydrolase 2 family.</text>
</comment>
<dbReference type="Pfam" id="PF02230">
    <property type="entry name" value="Abhydrolase_2"/>
    <property type="match status" value="1"/>
</dbReference>
<accession>I2GVN4</accession>
<dbReference type="Proteomes" id="UP000002866">
    <property type="component" value="Chromosome 1"/>
</dbReference>
<dbReference type="GO" id="GO:0008474">
    <property type="term" value="F:palmitoyl-(protein) hydrolase activity"/>
    <property type="evidence" value="ECO:0007669"/>
    <property type="project" value="UniProtKB-EC"/>
</dbReference>
<dbReference type="SUPFAM" id="SSF53474">
    <property type="entry name" value="alpha/beta-Hydrolases"/>
    <property type="match status" value="1"/>
</dbReference>
<organism evidence="11 12">
    <name type="scientific">Henningerozyma blattae (strain ATCC 34711 / CBS 6284 / DSM 70876 / NBRC 10599 / NRRL Y-10934 / UCD 77-7)</name>
    <name type="common">Yeast</name>
    <name type="synonym">Tetrapisispora blattae</name>
    <dbReference type="NCBI Taxonomy" id="1071380"/>
    <lineage>
        <taxon>Eukaryota</taxon>
        <taxon>Fungi</taxon>
        <taxon>Dikarya</taxon>
        <taxon>Ascomycota</taxon>
        <taxon>Saccharomycotina</taxon>
        <taxon>Saccharomycetes</taxon>
        <taxon>Saccharomycetales</taxon>
        <taxon>Saccharomycetaceae</taxon>
        <taxon>Henningerozyma</taxon>
    </lineage>
</organism>
<evidence type="ECO:0000256" key="9">
    <source>
        <dbReference type="ARBA" id="ARBA00047337"/>
    </source>
</evidence>
<feature type="domain" description="Phospholipase/carboxylesterase/thioesterase" evidence="10">
    <location>
        <begin position="7"/>
        <end position="225"/>
    </location>
</feature>
<protein>
    <recommendedName>
        <fullName evidence="3">Acyl-protein thioesterase 1</fullName>
        <ecNumber evidence="2">3.1.2.22</ecNumber>
    </recommendedName>
    <alternativeName>
        <fullName evidence="8">Palmitoyl-protein hydrolase</fullName>
    </alternativeName>
</protein>
<evidence type="ECO:0000256" key="8">
    <source>
        <dbReference type="ARBA" id="ARBA00031195"/>
    </source>
</evidence>
<dbReference type="InterPro" id="IPR003140">
    <property type="entry name" value="PLipase/COase/thioEstase"/>
</dbReference>
<dbReference type="PANTHER" id="PTHR10655:SF17">
    <property type="entry name" value="LYSOPHOSPHOLIPASE-LIKE PROTEIN 1"/>
    <property type="match status" value="1"/>
</dbReference>
<keyword evidence="5" id="KW-0378">Hydrolase</keyword>
<dbReference type="GO" id="GO:0005737">
    <property type="term" value="C:cytoplasm"/>
    <property type="evidence" value="ECO:0007669"/>
    <property type="project" value="TreeGrafter"/>
</dbReference>
<reference evidence="11 12" key="1">
    <citation type="journal article" date="2011" name="Proc. Natl. Acad. Sci. U.S.A.">
        <title>Evolutionary erosion of yeast sex chromosomes by mating-type switching accidents.</title>
        <authorList>
            <person name="Gordon J.L."/>
            <person name="Armisen D."/>
            <person name="Proux-Wera E."/>
            <person name="Oheigeartaigh S.S."/>
            <person name="Byrne K.P."/>
            <person name="Wolfe K.H."/>
        </authorList>
    </citation>
    <scope>NUCLEOTIDE SEQUENCE [LARGE SCALE GENOMIC DNA]</scope>
    <source>
        <strain evidence="12">ATCC 34711 / CBS 6284 / DSM 70876 / NBRC 10599 / NRRL Y-10934 / UCD 77-7</strain>
    </source>
</reference>
<evidence type="ECO:0000256" key="7">
    <source>
        <dbReference type="ARBA" id="ARBA00029392"/>
    </source>
</evidence>
<evidence type="ECO:0000256" key="1">
    <source>
        <dbReference type="ARBA" id="ARBA00006499"/>
    </source>
</evidence>
<dbReference type="STRING" id="1071380.I2GVN4"/>
<dbReference type="InterPro" id="IPR050565">
    <property type="entry name" value="LYPA1-2/EST-like"/>
</dbReference>
<dbReference type="Gene3D" id="3.40.50.1820">
    <property type="entry name" value="alpha/beta hydrolase"/>
    <property type="match status" value="1"/>
</dbReference>
<dbReference type="OrthoDB" id="2418081at2759"/>
<evidence type="ECO:0000256" key="2">
    <source>
        <dbReference type="ARBA" id="ARBA00012423"/>
    </source>
</evidence>
<keyword evidence="4" id="KW-0719">Serine esterase</keyword>
<dbReference type="OMA" id="WYDILAM"/>
<gene>
    <name evidence="11" type="primary">TBLA0A03880</name>
    <name evidence="11" type="ORF">TBLA_0A03880</name>
</gene>
<dbReference type="InterPro" id="IPR029058">
    <property type="entry name" value="AB_hydrolase_fold"/>
</dbReference>
<dbReference type="EMBL" id="HE806316">
    <property type="protein sequence ID" value="CCH58186.1"/>
    <property type="molecule type" value="Genomic_DNA"/>
</dbReference>
<sequence>MSHLSAVRVAAKALPAKNAIIVFHGLGDTGSGWSFLSDYLVTDSKFNHTNFVFPNAPNMPVLANGNMIMPSWFNIKDWNITHESIDSEDFSKSLGIVETYVKEQIDSGIEPSNIILGGFSQGAALVLASSLVLKYKIGGFFALSGFSGLSSETLTKMKNDNNINTPIFHGHGDADPIVPFEVAKHAEKVFSEEYKLNYKFHEYPGMGHTTCPDELNEVVSFIRKCLIF</sequence>
<proteinExistence type="inferred from homology"/>
<evidence type="ECO:0000256" key="6">
    <source>
        <dbReference type="ARBA" id="ARBA00022832"/>
    </source>
</evidence>
<dbReference type="eggNOG" id="KOG2112">
    <property type="taxonomic scope" value="Eukaryota"/>
</dbReference>
<evidence type="ECO:0000256" key="3">
    <source>
        <dbReference type="ARBA" id="ARBA00014923"/>
    </source>
</evidence>
<dbReference type="KEGG" id="tbl:TBLA_0A03880"/>
<keyword evidence="6" id="KW-0443">Lipid metabolism</keyword>
<dbReference type="GO" id="GO:0052689">
    <property type="term" value="F:carboxylic ester hydrolase activity"/>
    <property type="evidence" value="ECO:0007669"/>
    <property type="project" value="UniProtKB-KW"/>
</dbReference>
<evidence type="ECO:0000256" key="4">
    <source>
        <dbReference type="ARBA" id="ARBA00022487"/>
    </source>
</evidence>
<comment type="function">
    <text evidence="7">Hydrolyzes fatty acids from S-acylated cysteine residues in proteins with a strong preference for palmitoylated G-alpha proteins over other acyl substrates. Mediates the deacylation of G-alpha proteins such as GPA1 in vivo, but has weak or no activity toward palmitoylated Ras proteins. Has weak lysophospholipase activity in vitro; however such activity may not exist in vivo.</text>
</comment>
<dbReference type="GeneID" id="14492808"/>
<dbReference type="RefSeq" id="XP_004177705.1">
    <property type="nucleotide sequence ID" value="XM_004177657.1"/>
</dbReference>
<evidence type="ECO:0000256" key="5">
    <source>
        <dbReference type="ARBA" id="ARBA00022801"/>
    </source>
</evidence>
<dbReference type="FunCoup" id="I2GVN4">
    <property type="interactions" value="496"/>
</dbReference>
<dbReference type="PANTHER" id="PTHR10655">
    <property type="entry name" value="LYSOPHOSPHOLIPASE-RELATED"/>
    <property type="match status" value="1"/>
</dbReference>
<keyword evidence="12" id="KW-1185">Reference proteome</keyword>
<dbReference type="HOGENOM" id="CLU_049413_3_3_1"/>